<dbReference type="RefSeq" id="WP_189564751.1">
    <property type="nucleotide sequence ID" value="NZ_BMXF01000002.1"/>
</dbReference>
<reference evidence="4 5" key="1">
    <citation type="journal article" date="2014" name="Int. J. Syst. Evol. Microbiol.">
        <title>Complete genome sequence of Corynebacterium casei LMG S-19264T (=DSM 44701T), isolated from a smear-ripened cheese.</title>
        <authorList>
            <consortium name="US DOE Joint Genome Institute (JGI-PGF)"/>
            <person name="Walter F."/>
            <person name="Albersmeier A."/>
            <person name="Kalinowski J."/>
            <person name="Ruckert C."/>
        </authorList>
    </citation>
    <scope>NUCLEOTIDE SEQUENCE [LARGE SCALE GENOMIC DNA]</scope>
    <source>
        <strain evidence="4 5">KCTC 12866</strain>
    </source>
</reference>
<dbReference type="Gene3D" id="2.40.128.20">
    <property type="match status" value="1"/>
</dbReference>
<dbReference type="PRINTS" id="PR01171">
    <property type="entry name" value="BCTLIPOCALIN"/>
</dbReference>
<dbReference type="PANTHER" id="PTHR10612:SF34">
    <property type="entry name" value="APOLIPOPROTEIN D"/>
    <property type="match status" value="1"/>
</dbReference>
<protein>
    <submittedName>
        <fullName evidence="4">Membrane protein</fullName>
    </submittedName>
</protein>
<dbReference type="CDD" id="cd19438">
    <property type="entry name" value="lipocalin_Blc-like"/>
    <property type="match status" value="1"/>
</dbReference>
<dbReference type="Proteomes" id="UP000598271">
    <property type="component" value="Unassembled WGS sequence"/>
</dbReference>
<dbReference type="InterPro" id="IPR022272">
    <property type="entry name" value="Lipocalin_CS"/>
</dbReference>
<organism evidence="4 5">
    <name type="scientific">Persicitalea jodogahamensis</name>
    <dbReference type="NCBI Taxonomy" id="402147"/>
    <lineage>
        <taxon>Bacteria</taxon>
        <taxon>Pseudomonadati</taxon>
        <taxon>Bacteroidota</taxon>
        <taxon>Cytophagia</taxon>
        <taxon>Cytophagales</taxon>
        <taxon>Spirosomataceae</taxon>
        <taxon>Persicitalea</taxon>
    </lineage>
</organism>
<dbReference type="GO" id="GO:0006950">
    <property type="term" value="P:response to stress"/>
    <property type="evidence" value="ECO:0007669"/>
    <property type="project" value="UniProtKB-ARBA"/>
</dbReference>
<dbReference type="InterPro" id="IPR022271">
    <property type="entry name" value="Lipocalin_ApoD"/>
</dbReference>
<proteinExistence type="inferred from homology"/>
<dbReference type="PROSITE" id="PS00213">
    <property type="entry name" value="LIPOCALIN"/>
    <property type="match status" value="1"/>
</dbReference>
<sequence>MRDKEKKDFLISIAAGSLAGVAAYMLTSSKGDEPLETVQHVDLEKYVGKWYEIASFPAPFQKNCTCTTAEYTINNDGTVAVDNRCYNVKKQKWQQATAKAFVRNEATNAELGVQFFWPFKGDYYIIALADDYSYAMVGAPSRDYLWILSRKREMPQSTFEKLTAIAISKGFDVGRLKRTKQHNCEPAS</sequence>
<evidence type="ECO:0000256" key="1">
    <source>
        <dbReference type="ARBA" id="ARBA00006889"/>
    </source>
</evidence>
<comment type="similarity">
    <text evidence="1 2">Belongs to the calycin superfamily. Lipocalin family.</text>
</comment>
<dbReference type="SUPFAM" id="SSF50814">
    <property type="entry name" value="Lipocalins"/>
    <property type="match status" value="1"/>
</dbReference>
<name>A0A8J3D9H4_9BACT</name>
<evidence type="ECO:0000313" key="4">
    <source>
        <dbReference type="EMBL" id="GHB70242.1"/>
    </source>
</evidence>
<feature type="domain" description="Lipocalin/cytosolic fatty-acid binding" evidence="3">
    <location>
        <begin position="41"/>
        <end position="181"/>
    </location>
</feature>
<dbReference type="EMBL" id="BMXF01000002">
    <property type="protein sequence ID" value="GHB70242.1"/>
    <property type="molecule type" value="Genomic_DNA"/>
</dbReference>
<dbReference type="InterPro" id="IPR047202">
    <property type="entry name" value="Lipocalin_Blc-like_dom"/>
</dbReference>
<comment type="caution">
    <text evidence="4">The sequence shown here is derived from an EMBL/GenBank/DDBJ whole genome shotgun (WGS) entry which is preliminary data.</text>
</comment>
<accession>A0A8J3D9H4</accession>
<dbReference type="AlphaFoldDB" id="A0A8J3D9H4"/>
<dbReference type="PANTHER" id="PTHR10612">
    <property type="entry name" value="APOLIPOPROTEIN D"/>
    <property type="match status" value="1"/>
</dbReference>
<gene>
    <name evidence="4" type="ORF">GCM10007390_24830</name>
</gene>
<keyword evidence="5" id="KW-1185">Reference proteome</keyword>
<dbReference type="InterPro" id="IPR000566">
    <property type="entry name" value="Lipocln_cytosolic_FA-bd_dom"/>
</dbReference>
<dbReference type="InterPro" id="IPR002446">
    <property type="entry name" value="Lipocalin_bac"/>
</dbReference>
<evidence type="ECO:0000313" key="5">
    <source>
        <dbReference type="Proteomes" id="UP000598271"/>
    </source>
</evidence>
<dbReference type="PIRSF" id="PIRSF036893">
    <property type="entry name" value="Lipocalin_ApoD"/>
    <property type="match status" value="1"/>
</dbReference>
<dbReference type="InterPro" id="IPR012674">
    <property type="entry name" value="Calycin"/>
</dbReference>
<evidence type="ECO:0000256" key="2">
    <source>
        <dbReference type="PIRNR" id="PIRNR036893"/>
    </source>
</evidence>
<dbReference type="Pfam" id="PF08212">
    <property type="entry name" value="Lipocalin_2"/>
    <property type="match status" value="1"/>
</dbReference>
<evidence type="ECO:0000259" key="3">
    <source>
        <dbReference type="Pfam" id="PF08212"/>
    </source>
</evidence>